<dbReference type="InterPro" id="IPR036938">
    <property type="entry name" value="PAP2/HPO_sf"/>
</dbReference>
<reference evidence="2" key="1">
    <citation type="journal article" date="2014" name="Front. Microbiol.">
        <title>High frequency of phylogenetically diverse reductive dehalogenase-homologous genes in deep subseafloor sedimentary metagenomes.</title>
        <authorList>
            <person name="Kawai M."/>
            <person name="Futagami T."/>
            <person name="Toyoda A."/>
            <person name="Takaki Y."/>
            <person name="Nishi S."/>
            <person name="Hori S."/>
            <person name="Arai W."/>
            <person name="Tsubouchi T."/>
            <person name="Morono Y."/>
            <person name="Uchiyama I."/>
            <person name="Ito T."/>
            <person name="Fujiyama A."/>
            <person name="Inagaki F."/>
            <person name="Takami H."/>
        </authorList>
    </citation>
    <scope>NUCLEOTIDE SEQUENCE</scope>
    <source>
        <strain evidence="2">Expedition CK06-06</strain>
    </source>
</reference>
<name>X1CN13_9ZZZZ</name>
<feature type="non-terminal residue" evidence="2">
    <location>
        <position position="1"/>
    </location>
</feature>
<keyword evidence="1" id="KW-0472">Membrane</keyword>
<evidence type="ECO:0008006" key="3">
    <source>
        <dbReference type="Google" id="ProtNLM"/>
    </source>
</evidence>
<protein>
    <recommendedName>
        <fullName evidence="3">Phosphatidic acid phosphatase type 2/haloperoxidase domain-containing protein</fullName>
    </recommendedName>
</protein>
<sequence length="155" mass="18145">LCFLFWTVVPYLYIWFLYKKKKINDMHIPEKEDRIKPLVVACISYIIIFIILYVLEGPLFLKSIFAVIIVSTIILTIITYFWKICLHASGITFMVITFNILFGKWMLLMIPLIPLIGWARVRIKKHTVGQVILGTGITAIVTFLIYYNYGFINLF</sequence>
<comment type="caution">
    <text evidence="2">The sequence shown here is derived from an EMBL/GenBank/DDBJ whole genome shotgun (WGS) entry which is preliminary data.</text>
</comment>
<evidence type="ECO:0000256" key="1">
    <source>
        <dbReference type="SAM" id="Phobius"/>
    </source>
</evidence>
<keyword evidence="1" id="KW-1133">Transmembrane helix</keyword>
<keyword evidence="1" id="KW-0812">Transmembrane</keyword>
<dbReference type="EMBL" id="BART01020955">
    <property type="protein sequence ID" value="GAG94352.1"/>
    <property type="molecule type" value="Genomic_DNA"/>
</dbReference>
<proteinExistence type="predicted"/>
<evidence type="ECO:0000313" key="2">
    <source>
        <dbReference type="EMBL" id="GAG94352.1"/>
    </source>
</evidence>
<accession>X1CN13</accession>
<gene>
    <name evidence="2" type="ORF">S01H4_38798</name>
</gene>
<feature type="transmembrane region" description="Helical" evidence="1">
    <location>
        <begin position="94"/>
        <end position="119"/>
    </location>
</feature>
<feature type="transmembrane region" description="Helical" evidence="1">
    <location>
        <begin position="35"/>
        <end position="55"/>
    </location>
</feature>
<dbReference type="AlphaFoldDB" id="X1CN13"/>
<feature type="transmembrane region" description="Helical" evidence="1">
    <location>
        <begin position="131"/>
        <end position="149"/>
    </location>
</feature>
<organism evidence="2">
    <name type="scientific">marine sediment metagenome</name>
    <dbReference type="NCBI Taxonomy" id="412755"/>
    <lineage>
        <taxon>unclassified sequences</taxon>
        <taxon>metagenomes</taxon>
        <taxon>ecological metagenomes</taxon>
    </lineage>
</organism>
<feature type="transmembrane region" description="Helical" evidence="1">
    <location>
        <begin position="64"/>
        <end position="82"/>
    </location>
</feature>
<dbReference type="SUPFAM" id="SSF48317">
    <property type="entry name" value="Acid phosphatase/Vanadium-dependent haloperoxidase"/>
    <property type="match status" value="1"/>
</dbReference>